<dbReference type="Proteomes" id="UP000192441">
    <property type="component" value="Unassembled WGS sequence"/>
</dbReference>
<evidence type="ECO:0000256" key="3">
    <source>
        <dbReference type="ARBA" id="ARBA00023163"/>
    </source>
</evidence>
<proteinExistence type="predicted"/>
<organism evidence="7 8">
    <name type="scientific">Mycobacterium branderi</name>
    <dbReference type="NCBI Taxonomy" id="43348"/>
    <lineage>
        <taxon>Bacteria</taxon>
        <taxon>Bacillati</taxon>
        <taxon>Actinomycetota</taxon>
        <taxon>Actinomycetes</taxon>
        <taxon>Mycobacteriales</taxon>
        <taxon>Mycobacteriaceae</taxon>
        <taxon>Mycobacterium</taxon>
    </lineage>
</organism>
<dbReference type="PANTHER" id="PTHR30055">
    <property type="entry name" value="HTH-TYPE TRANSCRIPTIONAL REGULATOR RUTR"/>
    <property type="match status" value="1"/>
</dbReference>
<dbReference type="SUPFAM" id="SSF48498">
    <property type="entry name" value="Tetracyclin repressor-like, C-terminal domain"/>
    <property type="match status" value="1"/>
</dbReference>
<keyword evidence="3" id="KW-0804">Transcription</keyword>
<dbReference type="InterPro" id="IPR009057">
    <property type="entry name" value="Homeodomain-like_sf"/>
</dbReference>
<dbReference type="PANTHER" id="PTHR30055:SF234">
    <property type="entry name" value="HTH-TYPE TRANSCRIPTIONAL REGULATOR BETI"/>
    <property type="match status" value="1"/>
</dbReference>
<keyword evidence="1" id="KW-0805">Transcription regulation</keyword>
<dbReference type="RefSeq" id="WP_083132271.1">
    <property type="nucleotide sequence ID" value="NZ_AP022606.1"/>
</dbReference>
<sequence length="206" mass="21846">MPASSSYHHGDLPAALVRAAIDLLEESGAAELSLREVARRAGVSPSAPYRHFAGRDELLSAVAAVGYRELGEALVKAHPAPSSADDFADIAVAYVQFALTRPGLFQVMFGEPCDPNAPDRAAAVEAIHEYLKSIVGQAFPAADADAMSTASWALVHGLAFLHLDGKLDASSKRAVSNRVRTAVRAMLQTPVNAAAPKRRARRASHR</sequence>
<evidence type="ECO:0000313" key="8">
    <source>
        <dbReference type="Proteomes" id="UP000192441"/>
    </source>
</evidence>
<evidence type="ECO:0000313" key="9">
    <source>
        <dbReference type="Proteomes" id="UP000467379"/>
    </source>
</evidence>
<dbReference type="InterPro" id="IPR001647">
    <property type="entry name" value="HTH_TetR"/>
</dbReference>
<dbReference type="Pfam" id="PF00440">
    <property type="entry name" value="TetR_N"/>
    <property type="match status" value="1"/>
</dbReference>
<keyword evidence="9" id="KW-1185">Reference proteome</keyword>
<dbReference type="Pfam" id="PF13305">
    <property type="entry name" value="TetR_C_33"/>
    <property type="match status" value="1"/>
</dbReference>
<gene>
    <name evidence="7" type="ORF">BST20_15460</name>
    <name evidence="6" type="ORF">MBRA_15410</name>
</gene>
<dbReference type="PRINTS" id="PR00455">
    <property type="entry name" value="HTHTETR"/>
</dbReference>
<evidence type="ECO:0000256" key="2">
    <source>
        <dbReference type="ARBA" id="ARBA00023125"/>
    </source>
</evidence>
<dbReference type="AlphaFoldDB" id="A0A7I7W1B3"/>
<evidence type="ECO:0000259" key="5">
    <source>
        <dbReference type="PROSITE" id="PS50977"/>
    </source>
</evidence>
<dbReference type="GO" id="GO:0000976">
    <property type="term" value="F:transcription cis-regulatory region binding"/>
    <property type="evidence" value="ECO:0007669"/>
    <property type="project" value="TreeGrafter"/>
</dbReference>
<name>A0A7I7W1B3_9MYCO</name>
<evidence type="ECO:0000313" key="7">
    <source>
        <dbReference type="EMBL" id="ORA36696.1"/>
    </source>
</evidence>
<accession>A0A7I7W1B3</accession>
<feature type="domain" description="HTH tetR-type" evidence="5">
    <location>
        <begin position="10"/>
        <end position="70"/>
    </location>
</feature>
<dbReference type="EMBL" id="AP022606">
    <property type="protein sequence ID" value="BBZ11346.1"/>
    <property type="molecule type" value="Genomic_DNA"/>
</dbReference>
<dbReference type="Proteomes" id="UP000467379">
    <property type="component" value="Chromosome"/>
</dbReference>
<reference evidence="6 9" key="2">
    <citation type="journal article" date="2019" name="Emerg. Microbes Infect.">
        <title>Comprehensive subspecies identification of 175 nontuberculous mycobacteria species based on 7547 genomic profiles.</title>
        <authorList>
            <person name="Matsumoto Y."/>
            <person name="Kinjo T."/>
            <person name="Motooka D."/>
            <person name="Nabeya D."/>
            <person name="Jung N."/>
            <person name="Uechi K."/>
            <person name="Horii T."/>
            <person name="Iida T."/>
            <person name="Fujita J."/>
            <person name="Nakamura S."/>
        </authorList>
    </citation>
    <scope>NUCLEOTIDE SEQUENCE [LARGE SCALE GENOMIC DNA]</scope>
    <source>
        <strain evidence="6 9">JCM 12687</strain>
    </source>
</reference>
<keyword evidence="2 4" id="KW-0238">DNA-binding</keyword>
<evidence type="ECO:0000313" key="6">
    <source>
        <dbReference type="EMBL" id="BBZ11346.1"/>
    </source>
</evidence>
<feature type="DNA-binding region" description="H-T-H motif" evidence="4">
    <location>
        <begin position="33"/>
        <end position="52"/>
    </location>
</feature>
<evidence type="ECO:0000256" key="4">
    <source>
        <dbReference type="PROSITE-ProRule" id="PRU00335"/>
    </source>
</evidence>
<dbReference type="OrthoDB" id="3173376at2"/>
<dbReference type="InterPro" id="IPR050109">
    <property type="entry name" value="HTH-type_TetR-like_transc_reg"/>
</dbReference>
<dbReference type="EMBL" id="MVHM01000009">
    <property type="protein sequence ID" value="ORA36696.1"/>
    <property type="molecule type" value="Genomic_DNA"/>
</dbReference>
<dbReference type="Gene3D" id="1.10.357.10">
    <property type="entry name" value="Tetracycline Repressor, domain 2"/>
    <property type="match status" value="1"/>
</dbReference>
<protein>
    <submittedName>
        <fullName evidence="6 7">TetR family transcriptional regulator</fullName>
    </submittedName>
</protein>
<reference evidence="7 8" key="1">
    <citation type="submission" date="2016-12" db="EMBL/GenBank/DDBJ databases">
        <title>The new phylogeny of genus Mycobacterium.</title>
        <authorList>
            <person name="Tortoli E."/>
            <person name="Trovato A."/>
            <person name="Cirillo D.M."/>
        </authorList>
    </citation>
    <scope>NUCLEOTIDE SEQUENCE [LARGE SCALE GENOMIC DNA]</scope>
    <source>
        <strain evidence="7 8">DSM 44624</strain>
    </source>
</reference>
<dbReference type="InterPro" id="IPR025996">
    <property type="entry name" value="MT1864/Rv1816-like_C"/>
</dbReference>
<reference evidence="6" key="3">
    <citation type="submission" date="2020-02" db="EMBL/GenBank/DDBJ databases">
        <authorList>
            <person name="Matsumoto Y."/>
            <person name="Kinjo T."/>
            <person name="Motooka D."/>
            <person name="Nabeya D."/>
            <person name="Jung N."/>
            <person name="Uechi K."/>
            <person name="Horii T."/>
            <person name="Iida T."/>
            <person name="Fujita J."/>
            <person name="Nakamura S."/>
        </authorList>
    </citation>
    <scope>NUCLEOTIDE SEQUENCE</scope>
    <source>
        <strain evidence="6">JCM 12687</strain>
    </source>
</reference>
<dbReference type="PROSITE" id="PS50977">
    <property type="entry name" value="HTH_TETR_2"/>
    <property type="match status" value="1"/>
</dbReference>
<dbReference type="SUPFAM" id="SSF46689">
    <property type="entry name" value="Homeodomain-like"/>
    <property type="match status" value="1"/>
</dbReference>
<evidence type="ECO:0000256" key="1">
    <source>
        <dbReference type="ARBA" id="ARBA00023015"/>
    </source>
</evidence>
<dbReference type="InterPro" id="IPR036271">
    <property type="entry name" value="Tet_transcr_reg_TetR-rel_C_sf"/>
</dbReference>
<dbReference type="GO" id="GO:0003700">
    <property type="term" value="F:DNA-binding transcription factor activity"/>
    <property type="evidence" value="ECO:0007669"/>
    <property type="project" value="TreeGrafter"/>
</dbReference>